<feature type="domain" description="Bacterial sugar transferase" evidence="3">
    <location>
        <begin position="39"/>
        <end position="216"/>
    </location>
</feature>
<keyword evidence="4" id="KW-0808">Transferase</keyword>
<comment type="similarity">
    <text evidence="1">Belongs to the bacterial sugar transferase family.</text>
</comment>
<evidence type="ECO:0000256" key="1">
    <source>
        <dbReference type="ARBA" id="ARBA00006464"/>
    </source>
</evidence>
<gene>
    <name evidence="4" type="ORF">ACFSVM_02730</name>
</gene>
<reference evidence="5" key="1">
    <citation type="journal article" date="2019" name="Int. J. Syst. Evol. Microbiol.">
        <title>The Global Catalogue of Microorganisms (GCM) 10K type strain sequencing project: providing services to taxonomists for standard genome sequencing and annotation.</title>
        <authorList>
            <consortium name="The Broad Institute Genomics Platform"/>
            <consortium name="The Broad Institute Genome Sequencing Center for Infectious Disease"/>
            <person name="Wu L."/>
            <person name="Ma J."/>
        </authorList>
    </citation>
    <scope>NUCLEOTIDE SEQUENCE [LARGE SCALE GENOMIC DNA]</scope>
    <source>
        <strain evidence="5">KCTC 33849</strain>
    </source>
</reference>
<dbReference type="PANTHER" id="PTHR30576">
    <property type="entry name" value="COLANIC BIOSYNTHESIS UDP-GLUCOSE LIPID CARRIER TRANSFERASE"/>
    <property type="match status" value="1"/>
</dbReference>
<dbReference type="GO" id="GO:0016740">
    <property type="term" value="F:transferase activity"/>
    <property type="evidence" value="ECO:0007669"/>
    <property type="project" value="UniProtKB-KW"/>
</dbReference>
<feature type="transmembrane region" description="Helical" evidence="2">
    <location>
        <begin position="44"/>
        <end position="65"/>
    </location>
</feature>
<dbReference type="Proteomes" id="UP001597540">
    <property type="component" value="Unassembled WGS sequence"/>
</dbReference>
<dbReference type="EMBL" id="JBHUMJ010000002">
    <property type="protein sequence ID" value="MFD2699376.1"/>
    <property type="molecule type" value="Genomic_DNA"/>
</dbReference>
<keyword evidence="5" id="KW-1185">Reference proteome</keyword>
<comment type="caution">
    <text evidence="4">The sequence shown here is derived from an EMBL/GenBank/DDBJ whole genome shotgun (WGS) entry which is preliminary data.</text>
</comment>
<dbReference type="Pfam" id="PF02397">
    <property type="entry name" value="Bac_transf"/>
    <property type="match status" value="1"/>
</dbReference>
<proteinExistence type="inferred from homology"/>
<organism evidence="4 5">
    <name type="scientific">Paenibacillus shunpengii</name>
    <dbReference type="NCBI Taxonomy" id="2054424"/>
    <lineage>
        <taxon>Bacteria</taxon>
        <taxon>Bacillati</taxon>
        <taxon>Bacillota</taxon>
        <taxon>Bacilli</taxon>
        <taxon>Bacillales</taxon>
        <taxon>Paenibacillaceae</taxon>
        <taxon>Paenibacillus</taxon>
    </lineage>
</organism>
<dbReference type="RefSeq" id="WP_379260272.1">
    <property type="nucleotide sequence ID" value="NZ_JBHUMJ010000002.1"/>
</dbReference>
<name>A0ABW5SI31_9BACL</name>
<keyword evidence="2" id="KW-0472">Membrane</keyword>
<dbReference type="InterPro" id="IPR003362">
    <property type="entry name" value="Bact_transf"/>
</dbReference>
<evidence type="ECO:0000313" key="4">
    <source>
        <dbReference type="EMBL" id="MFD2699376.1"/>
    </source>
</evidence>
<sequence>MNENKLNEIANFSNESAKEKLIYGSNEKVQSNLYSSYVKSFIDYFVSVVCVICLSPLLIIISILIKVDSKGPIIFKQDRYGKNKKIFQIYKFRTMYTDTPKYATSPTDSKDPRITRIGKFLRKTSMDELPQLINILKGDMSFIGPRPELRNIVEAHYGELEYRRLSVKPGITGNWQVSDVRTEPIHHNLQYDFDYISNISCKSDVVVIIKTIRILFKSNTF</sequence>
<evidence type="ECO:0000259" key="3">
    <source>
        <dbReference type="Pfam" id="PF02397"/>
    </source>
</evidence>
<dbReference type="PANTHER" id="PTHR30576:SF0">
    <property type="entry name" value="UNDECAPRENYL-PHOSPHATE N-ACETYLGALACTOSAMINYL 1-PHOSPHATE TRANSFERASE-RELATED"/>
    <property type="match status" value="1"/>
</dbReference>
<evidence type="ECO:0000313" key="5">
    <source>
        <dbReference type="Proteomes" id="UP001597540"/>
    </source>
</evidence>
<evidence type="ECO:0000256" key="2">
    <source>
        <dbReference type="SAM" id="Phobius"/>
    </source>
</evidence>
<keyword evidence="2" id="KW-1133">Transmembrane helix</keyword>
<keyword evidence="2" id="KW-0812">Transmembrane</keyword>
<accession>A0ABW5SI31</accession>
<protein>
    <submittedName>
        <fullName evidence="4">Sugar transferase</fullName>
    </submittedName>
</protein>